<dbReference type="Pfam" id="PF11871">
    <property type="entry name" value="DUF3391"/>
    <property type="match status" value="1"/>
</dbReference>
<dbReference type="InterPro" id="IPR021812">
    <property type="entry name" value="DUF3391"/>
</dbReference>
<dbReference type="Proteomes" id="UP001164748">
    <property type="component" value="Plasmid unnamed"/>
</dbReference>
<name>A0AA47KND0_9GAMM</name>
<dbReference type="EMBL" id="CP114589">
    <property type="protein sequence ID" value="WBA10145.1"/>
    <property type="molecule type" value="Genomic_DNA"/>
</dbReference>
<protein>
    <submittedName>
        <fullName evidence="2">HD-GYP domain-containing protein</fullName>
    </submittedName>
</protein>
<organism evidence="2 3">
    <name type="scientific">Salinivibrio kushneri</name>
    <dbReference type="NCBI Taxonomy" id="1908198"/>
    <lineage>
        <taxon>Bacteria</taxon>
        <taxon>Pseudomonadati</taxon>
        <taxon>Pseudomonadota</taxon>
        <taxon>Gammaproteobacteria</taxon>
        <taxon>Vibrionales</taxon>
        <taxon>Vibrionaceae</taxon>
        <taxon>Salinivibrio</taxon>
    </lineage>
</organism>
<sequence>MLQKIDIQQLTLGMYVEQIETEHARTRMAKPGYVRRPETIQKLKQSGVNYVWIDADQILDINEIQYKGTLYQGKYASTGADIDKARALIDSSKQQLSRLLNDIYANKAIDVAPLEALGSNIVDNIFERQHAIAWISGIRDKSAYLMEHSLNVAFLLVSFGRHLGFDHATLQELAVGGLVHDIGKVLVADEVLNKPGKLTAEEFDHMKLHQVFSQPVLDSIPDLSQIARDVSLMHHEKLDGNGYPNGLKGEQLHTIGRMSGIVDIYDALTADRCYKRAMSPSEAFKIMMGLTPFHLDPTLLRAFIQCIGFYPVGSLVELADGRVGLVWQENLDELTRPVVKLFYSVRSQRFREVEYVDLDKRHDLRIARATSEMALDIRVDAFR</sequence>
<dbReference type="GO" id="GO:0008081">
    <property type="term" value="F:phosphoric diester hydrolase activity"/>
    <property type="evidence" value="ECO:0007669"/>
    <property type="project" value="UniProtKB-ARBA"/>
</dbReference>
<dbReference type="RefSeq" id="WP_269580181.1">
    <property type="nucleotide sequence ID" value="NZ_CP114589.1"/>
</dbReference>
<geneLocation type="plasmid" evidence="2 3">
    <name>unnamed</name>
</geneLocation>
<dbReference type="PANTHER" id="PTHR43155">
    <property type="entry name" value="CYCLIC DI-GMP PHOSPHODIESTERASE PA4108-RELATED"/>
    <property type="match status" value="1"/>
</dbReference>
<reference evidence="2" key="1">
    <citation type="submission" date="2022-09" db="EMBL/GenBank/DDBJ databases">
        <authorList>
            <person name="Li Z.-J."/>
        </authorList>
    </citation>
    <scope>NUCLEOTIDE SEQUENCE</scope>
    <source>
        <strain evidence="2">TGB11</strain>
        <plasmid evidence="2">unnamed</plasmid>
    </source>
</reference>
<evidence type="ECO:0000313" key="2">
    <source>
        <dbReference type="EMBL" id="WBA10145.1"/>
    </source>
</evidence>
<dbReference type="SUPFAM" id="SSF109604">
    <property type="entry name" value="HD-domain/PDEase-like"/>
    <property type="match status" value="1"/>
</dbReference>
<dbReference type="InterPro" id="IPR003607">
    <property type="entry name" value="HD/PDEase_dom"/>
</dbReference>
<dbReference type="PROSITE" id="PS51832">
    <property type="entry name" value="HD_GYP"/>
    <property type="match status" value="1"/>
</dbReference>
<dbReference type="InterPro" id="IPR037522">
    <property type="entry name" value="HD_GYP_dom"/>
</dbReference>
<dbReference type="Gene3D" id="1.10.3210.10">
    <property type="entry name" value="Hypothetical protein af1432"/>
    <property type="match status" value="1"/>
</dbReference>
<dbReference type="PANTHER" id="PTHR43155:SF2">
    <property type="entry name" value="CYCLIC DI-GMP PHOSPHODIESTERASE PA4108"/>
    <property type="match status" value="1"/>
</dbReference>
<dbReference type="SMART" id="SM00471">
    <property type="entry name" value="HDc"/>
    <property type="match status" value="1"/>
</dbReference>
<dbReference type="CDD" id="cd00077">
    <property type="entry name" value="HDc"/>
    <property type="match status" value="1"/>
</dbReference>
<dbReference type="AlphaFoldDB" id="A0AA47KND0"/>
<evidence type="ECO:0000259" key="1">
    <source>
        <dbReference type="PROSITE" id="PS51832"/>
    </source>
</evidence>
<feature type="domain" description="HD-GYP" evidence="1">
    <location>
        <begin position="123"/>
        <end position="319"/>
    </location>
</feature>
<keyword evidence="2" id="KW-0614">Plasmid</keyword>
<evidence type="ECO:0000313" key="3">
    <source>
        <dbReference type="Proteomes" id="UP001164748"/>
    </source>
</evidence>
<accession>A0AA47KND0</accession>
<proteinExistence type="predicted"/>
<gene>
    <name evidence="2" type="ORF">N8M53_15165</name>
</gene>
<dbReference type="Pfam" id="PF13487">
    <property type="entry name" value="HD_5"/>
    <property type="match status" value="1"/>
</dbReference>